<dbReference type="WBParaSite" id="SMUV_0001070501-mRNA-1">
    <property type="protein sequence ID" value="SMUV_0001070501-mRNA-1"/>
    <property type="gene ID" value="SMUV_0001070501"/>
</dbReference>
<dbReference type="FunFam" id="3.40.30.10:FF:000189">
    <property type="entry name" value="Glutathione S-Transferase"/>
    <property type="match status" value="1"/>
</dbReference>
<name>A0A0N5B0A5_9BILA</name>
<dbReference type="Gene3D" id="1.20.1050.10">
    <property type="match status" value="1"/>
</dbReference>
<dbReference type="EC" id="2.5.1.18" evidence="1"/>
<dbReference type="SFLD" id="SFLDS00019">
    <property type="entry name" value="Glutathione_Transferase_(cytos"/>
    <property type="match status" value="1"/>
</dbReference>
<proteinExistence type="inferred from homology"/>
<dbReference type="AlphaFoldDB" id="A0A0N5B0A5"/>
<dbReference type="InterPro" id="IPR036249">
    <property type="entry name" value="Thioredoxin-like_sf"/>
</dbReference>
<dbReference type="SUPFAM" id="SSF47616">
    <property type="entry name" value="GST C-terminal domain-like"/>
    <property type="match status" value="1"/>
</dbReference>
<dbReference type="InterPro" id="IPR004046">
    <property type="entry name" value="GST_C"/>
</dbReference>
<dbReference type="InterPro" id="IPR050213">
    <property type="entry name" value="GST_superfamily"/>
</dbReference>
<dbReference type="InterPro" id="IPR040079">
    <property type="entry name" value="Glutathione_S-Trfase"/>
</dbReference>
<evidence type="ECO:0000256" key="2">
    <source>
        <dbReference type="ARBA" id="ARBA00022679"/>
    </source>
</evidence>
<dbReference type="Pfam" id="PF02798">
    <property type="entry name" value="GST_N"/>
    <property type="match status" value="1"/>
</dbReference>
<protein>
    <recommendedName>
        <fullName evidence="1">glutathione transferase</fullName>
        <ecNumber evidence="1">2.5.1.18</ecNumber>
    </recommendedName>
    <alternativeName>
        <fullName evidence="5">GST class-sigma</fullName>
    </alternativeName>
</protein>
<dbReference type="CDD" id="cd03192">
    <property type="entry name" value="GST_C_Sigma_like"/>
    <property type="match status" value="1"/>
</dbReference>
<reference evidence="9" key="1">
    <citation type="submission" date="2017-02" db="UniProtKB">
        <authorList>
            <consortium name="WormBaseParasite"/>
        </authorList>
    </citation>
    <scope>IDENTIFICATION</scope>
</reference>
<evidence type="ECO:0000256" key="3">
    <source>
        <dbReference type="ARBA" id="ARBA00038317"/>
    </source>
</evidence>
<dbReference type="SFLD" id="SFLDG00363">
    <property type="entry name" value="AMPS_(cytGST):_Alpha-__Mu-__Pi"/>
    <property type="match status" value="1"/>
</dbReference>
<organism evidence="8 9">
    <name type="scientific">Syphacia muris</name>
    <dbReference type="NCBI Taxonomy" id="451379"/>
    <lineage>
        <taxon>Eukaryota</taxon>
        <taxon>Metazoa</taxon>
        <taxon>Ecdysozoa</taxon>
        <taxon>Nematoda</taxon>
        <taxon>Chromadorea</taxon>
        <taxon>Rhabditida</taxon>
        <taxon>Spirurina</taxon>
        <taxon>Oxyuridomorpha</taxon>
        <taxon>Oxyuroidea</taxon>
        <taxon>Oxyuridae</taxon>
        <taxon>Syphacia</taxon>
    </lineage>
</organism>
<dbReference type="InterPro" id="IPR010987">
    <property type="entry name" value="Glutathione-S-Trfase_C-like"/>
</dbReference>
<keyword evidence="2" id="KW-0808">Transferase</keyword>
<dbReference type="SFLD" id="SFLDG01205">
    <property type="entry name" value="AMPS.1"/>
    <property type="match status" value="1"/>
</dbReference>
<dbReference type="SUPFAM" id="SSF52833">
    <property type="entry name" value="Thioredoxin-like"/>
    <property type="match status" value="1"/>
</dbReference>
<sequence>MHNYKLTYFDFRWFGEGARLLFHYAGVPFEDERIQVDQWPALKPKMPFGQLPVLTVDGKVIAQSGAICRYLAREFDLVPKNPVDDALVDSIYDAHKDFLLQSKPYFMVVTGFTKGDKEKLFKGVLLPARDLYFPCINNYLSMSDSIHLIDKQLSWVDIVIADNLCDIEEIVPTIFDGYPELKKFADKIHSIPQLQKYLKERPAVKYPKIDEQ</sequence>
<dbReference type="PROSITE" id="PS50405">
    <property type="entry name" value="GST_CTER"/>
    <property type="match status" value="1"/>
</dbReference>
<dbReference type="GO" id="GO:0004364">
    <property type="term" value="F:glutathione transferase activity"/>
    <property type="evidence" value="ECO:0007669"/>
    <property type="project" value="UniProtKB-EC"/>
</dbReference>
<dbReference type="Gene3D" id="3.40.30.10">
    <property type="entry name" value="Glutaredoxin"/>
    <property type="match status" value="1"/>
</dbReference>
<comment type="catalytic activity">
    <reaction evidence="4">
        <text>RX + glutathione = an S-substituted glutathione + a halide anion + H(+)</text>
        <dbReference type="Rhea" id="RHEA:16437"/>
        <dbReference type="ChEBI" id="CHEBI:15378"/>
        <dbReference type="ChEBI" id="CHEBI:16042"/>
        <dbReference type="ChEBI" id="CHEBI:17792"/>
        <dbReference type="ChEBI" id="CHEBI:57925"/>
        <dbReference type="ChEBI" id="CHEBI:90779"/>
        <dbReference type="EC" id="2.5.1.18"/>
    </reaction>
</comment>
<dbReference type="STRING" id="451379.A0A0N5B0A5"/>
<dbReference type="PANTHER" id="PTHR11571">
    <property type="entry name" value="GLUTATHIONE S-TRANSFERASE"/>
    <property type="match status" value="1"/>
</dbReference>
<dbReference type="PANTHER" id="PTHR11571:SF224">
    <property type="entry name" value="HEMATOPOIETIC PROSTAGLANDIN D SYNTHASE"/>
    <property type="match status" value="1"/>
</dbReference>
<dbReference type="GO" id="GO:0006749">
    <property type="term" value="P:glutathione metabolic process"/>
    <property type="evidence" value="ECO:0007669"/>
    <property type="project" value="TreeGrafter"/>
</dbReference>
<dbReference type="PROSITE" id="PS50404">
    <property type="entry name" value="GST_NTER"/>
    <property type="match status" value="1"/>
</dbReference>
<dbReference type="GO" id="GO:0005737">
    <property type="term" value="C:cytoplasm"/>
    <property type="evidence" value="ECO:0007669"/>
    <property type="project" value="UniProtKB-ARBA"/>
</dbReference>
<dbReference type="Proteomes" id="UP000046393">
    <property type="component" value="Unplaced"/>
</dbReference>
<dbReference type="Pfam" id="PF14497">
    <property type="entry name" value="GST_C_3"/>
    <property type="match status" value="1"/>
</dbReference>
<evidence type="ECO:0000256" key="1">
    <source>
        <dbReference type="ARBA" id="ARBA00012452"/>
    </source>
</evidence>
<dbReference type="CDD" id="cd03039">
    <property type="entry name" value="GST_N_Sigma_like"/>
    <property type="match status" value="1"/>
</dbReference>
<keyword evidence="8" id="KW-1185">Reference proteome</keyword>
<accession>A0A0N5B0A5</accession>
<feature type="domain" description="GST C-terminal" evidence="7">
    <location>
        <begin position="81"/>
        <end position="206"/>
    </location>
</feature>
<evidence type="ECO:0000259" key="7">
    <source>
        <dbReference type="PROSITE" id="PS50405"/>
    </source>
</evidence>
<evidence type="ECO:0000256" key="4">
    <source>
        <dbReference type="ARBA" id="ARBA00047960"/>
    </source>
</evidence>
<evidence type="ECO:0000259" key="6">
    <source>
        <dbReference type="PROSITE" id="PS50404"/>
    </source>
</evidence>
<feature type="domain" description="GST N-terminal" evidence="6">
    <location>
        <begin position="2"/>
        <end position="79"/>
    </location>
</feature>
<evidence type="ECO:0000313" key="8">
    <source>
        <dbReference type="Proteomes" id="UP000046393"/>
    </source>
</evidence>
<dbReference type="FunFam" id="1.20.1050.10:FF:000031">
    <property type="entry name" value="Glutathione S-Transferase"/>
    <property type="match status" value="1"/>
</dbReference>
<evidence type="ECO:0000313" key="9">
    <source>
        <dbReference type="WBParaSite" id="SMUV_0001070501-mRNA-1"/>
    </source>
</evidence>
<dbReference type="InterPro" id="IPR036282">
    <property type="entry name" value="Glutathione-S-Trfase_C_sf"/>
</dbReference>
<evidence type="ECO:0000256" key="5">
    <source>
        <dbReference type="ARBA" id="ARBA00078118"/>
    </source>
</evidence>
<dbReference type="InterPro" id="IPR004045">
    <property type="entry name" value="Glutathione_S-Trfase_N"/>
</dbReference>
<comment type="similarity">
    <text evidence="3">Belongs to the GST superfamily. Sigma family.</text>
</comment>